<evidence type="ECO:0000256" key="6">
    <source>
        <dbReference type="ARBA" id="ARBA00022989"/>
    </source>
</evidence>
<keyword evidence="3" id="KW-1003">Cell membrane</keyword>
<protein>
    <recommendedName>
        <fullName evidence="9">TRAP transporter small permease protein</fullName>
    </recommendedName>
</protein>
<keyword evidence="4 9" id="KW-0997">Cell inner membrane</keyword>
<feature type="transmembrane region" description="Helical" evidence="9">
    <location>
        <begin position="42"/>
        <end position="64"/>
    </location>
</feature>
<dbReference type="Pfam" id="PF04290">
    <property type="entry name" value="DctQ"/>
    <property type="match status" value="1"/>
</dbReference>
<reference evidence="11" key="2">
    <citation type="submission" date="2023-04" db="EMBL/GenBank/DDBJ databases">
        <title>'Rhodoalgimonas zhirmunskyi' gen. nov., isolated from a red alga.</title>
        <authorList>
            <person name="Nedashkovskaya O.I."/>
            <person name="Otstavnykh N.Y."/>
            <person name="Bystritskaya E.P."/>
            <person name="Balabanova L.A."/>
            <person name="Isaeva M.P."/>
        </authorList>
    </citation>
    <scope>NUCLEOTIDE SEQUENCE</scope>
    <source>
        <strain evidence="11">10Alg 79</strain>
    </source>
</reference>
<reference evidence="11" key="1">
    <citation type="submission" date="2022-07" db="EMBL/GenBank/DDBJ databases">
        <authorList>
            <person name="Otstavnykh N."/>
            <person name="Isaeva M."/>
            <person name="Bystritskaya E."/>
        </authorList>
    </citation>
    <scope>NUCLEOTIDE SEQUENCE</scope>
    <source>
        <strain evidence="11">10Alg 79</strain>
    </source>
</reference>
<feature type="transmembrane region" description="Helical" evidence="9">
    <location>
        <begin position="12"/>
        <end position="36"/>
    </location>
</feature>
<keyword evidence="2 9" id="KW-0813">Transport</keyword>
<comment type="similarity">
    <text evidence="8 9">Belongs to the TRAP transporter small permease family.</text>
</comment>
<dbReference type="EMBL" id="JANFFA010000005">
    <property type="protein sequence ID" value="MDQ2095617.1"/>
    <property type="molecule type" value="Genomic_DNA"/>
</dbReference>
<keyword evidence="12" id="KW-1185">Reference proteome</keyword>
<comment type="subunit">
    <text evidence="9">The complex comprises the extracytoplasmic solute receptor protein and the two transmembrane proteins.</text>
</comment>
<name>A0AAJ1X8H0_9RHOB</name>
<dbReference type="PANTHER" id="PTHR35011">
    <property type="entry name" value="2,3-DIKETO-L-GULONATE TRAP TRANSPORTER SMALL PERMEASE PROTEIN YIAM"/>
    <property type="match status" value="1"/>
</dbReference>
<dbReference type="RefSeq" id="WP_317627239.1">
    <property type="nucleotide sequence ID" value="NZ_JANFFA010000005.1"/>
</dbReference>
<evidence type="ECO:0000256" key="8">
    <source>
        <dbReference type="ARBA" id="ARBA00038436"/>
    </source>
</evidence>
<evidence type="ECO:0000256" key="1">
    <source>
        <dbReference type="ARBA" id="ARBA00004429"/>
    </source>
</evidence>
<evidence type="ECO:0000256" key="2">
    <source>
        <dbReference type="ARBA" id="ARBA00022448"/>
    </source>
</evidence>
<gene>
    <name evidence="11" type="ORF">NOI20_15985</name>
</gene>
<evidence type="ECO:0000256" key="5">
    <source>
        <dbReference type="ARBA" id="ARBA00022692"/>
    </source>
</evidence>
<dbReference type="GO" id="GO:0022857">
    <property type="term" value="F:transmembrane transporter activity"/>
    <property type="evidence" value="ECO:0007669"/>
    <property type="project" value="UniProtKB-UniRule"/>
</dbReference>
<evidence type="ECO:0000313" key="12">
    <source>
        <dbReference type="Proteomes" id="UP001227162"/>
    </source>
</evidence>
<evidence type="ECO:0000256" key="3">
    <source>
        <dbReference type="ARBA" id="ARBA00022475"/>
    </source>
</evidence>
<keyword evidence="7 9" id="KW-0472">Membrane</keyword>
<evidence type="ECO:0000256" key="4">
    <source>
        <dbReference type="ARBA" id="ARBA00022519"/>
    </source>
</evidence>
<dbReference type="InterPro" id="IPR055348">
    <property type="entry name" value="DctQ"/>
</dbReference>
<proteinExistence type="inferred from homology"/>
<organism evidence="11 12">
    <name type="scientific">Rhodalgimonas zhirmunskyi</name>
    <dbReference type="NCBI Taxonomy" id="2964767"/>
    <lineage>
        <taxon>Bacteria</taxon>
        <taxon>Pseudomonadati</taxon>
        <taxon>Pseudomonadota</taxon>
        <taxon>Alphaproteobacteria</taxon>
        <taxon>Rhodobacterales</taxon>
        <taxon>Roseobacteraceae</taxon>
        <taxon>Rhodalgimonas</taxon>
    </lineage>
</organism>
<feature type="domain" description="Tripartite ATP-independent periplasmic transporters DctQ component" evidence="10">
    <location>
        <begin position="24"/>
        <end position="154"/>
    </location>
</feature>
<comment type="caution">
    <text evidence="11">The sequence shown here is derived from an EMBL/GenBank/DDBJ whole genome shotgun (WGS) entry which is preliminary data.</text>
</comment>
<dbReference type="AlphaFoldDB" id="A0AAJ1X8H0"/>
<evidence type="ECO:0000313" key="11">
    <source>
        <dbReference type="EMBL" id="MDQ2095617.1"/>
    </source>
</evidence>
<keyword evidence="5 9" id="KW-0812">Transmembrane</keyword>
<comment type="function">
    <text evidence="9">Part of the tripartite ATP-independent periplasmic (TRAP) transport system.</text>
</comment>
<comment type="subcellular location">
    <subcellularLocation>
        <location evidence="1 9">Cell inner membrane</location>
        <topology evidence="1 9">Multi-pass membrane protein</topology>
    </subcellularLocation>
</comment>
<dbReference type="Proteomes" id="UP001227162">
    <property type="component" value="Unassembled WGS sequence"/>
</dbReference>
<evidence type="ECO:0000256" key="9">
    <source>
        <dbReference type="RuleBase" id="RU369079"/>
    </source>
</evidence>
<dbReference type="InterPro" id="IPR007387">
    <property type="entry name" value="TRAP_DctQ"/>
</dbReference>
<evidence type="ECO:0000256" key="7">
    <source>
        <dbReference type="ARBA" id="ARBA00023136"/>
    </source>
</evidence>
<accession>A0AAJ1X8H0</accession>
<dbReference type="GO" id="GO:0005886">
    <property type="term" value="C:plasma membrane"/>
    <property type="evidence" value="ECO:0007669"/>
    <property type="project" value="UniProtKB-SubCell"/>
</dbReference>
<evidence type="ECO:0000259" key="10">
    <source>
        <dbReference type="Pfam" id="PF04290"/>
    </source>
</evidence>
<sequence>MRFISLIETAAGWIAAVLLTLTGAMLTYEVVARYFFNAPTIWAAELSQLCLIWAVPVAAGWALSHRRHIRVTAVTNLLPFRARQLAEIFALLVVLVFSLVVIVYGYEIFYDSFARGRTTGTMLDMKAWVPEASVPAGFVLLALSCVACLIRAVQGDLGDADSHEVLE</sequence>
<feature type="transmembrane region" description="Helical" evidence="9">
    <location>
        <begin position="85"/>
        <end position="106"/>
    </location>
</feature>
<keyword evidence="6 9" id="KW-1133">Transmembrane helix</keyword>
<feature type="transmembrane region" description="Helical" evidence="9">
    <location>
        <begin position="132"/>
        <end position="153"/>
    </location>
</feature>